<dbReference type="InterPro" id="IPR017452">
    <property type="entry name" value="GPCR_Rhodpsn_7TM"/>
</dbReference>
<keyword evidence="14" id="KW-1185">Reference proteome</keyword>
<dbReference type="InterPro" id="IPR000276">
    <property type="entry name" value="GPCR_Rhodpsn"/>
</dbReference>
<feature type="domain" description="G-protein coupled receptors family 1 profile" evidence="12">
    <location>
        <begin position="15"/>
        <end position="295"/>
    </location>
</feature>
<evidence type="ECO:0000313" key="14">
    <source>
        <dbReference type="Proteomes" id="UP000283509"/>
    </source>
</evidence>
<evidence type="ECO:0000256" key="6">
    <source>
        <dbReference type="ARBA" id="ARBA00023040"/>
    </source>
</evidence>
<proteinExistence type="inferred from homology"/>
<dbReference type="EMBL" id="QCYY01002897">
    <property type="protein sequence ID" value="ROT66724.1"/>
    <property type="molecule type" value="Genomic_DNA"/>
</dbReference>
<feature type="transmembrane region" description="Helical" evidence="11">
    <location>
        <begin position="143"/>
        <end position="168"/>
    </location>
</feature>
<keyword evidence="7 11" id="KW-0472">Membrane</keyword>
<keyword evidence="4 11" id="KW-0812">Transmembrane</keyword>
<dbReference type="CDD" id="cd00637">
    <property type="entry name" value="7tm_classA_rhodopsin-like"/>
    <property type="match status" value="1"/>
</dbReference>
<feature type="transmembrane region" description="Helical" evidence="11">
    <location>
        <begin position="35"/>
        <end position="59"/>
    </location>
</feature>
<dbReference type="PANTHER" id="PTHR24249">
    <property type="entry name" value="HISTAMINE RECEPTOR-RELATED G-PROTEIN COUPLED RECEPTOR"/>
    <property type="match status" value="1"/>
</dbReference>
<sequence>MSEPDGNTTDINPYSSILNVTSPAVRDEVRPLQPVAMVVMMLLMAMVWTSAALMVVAVYRSHNTRHQFEHWLVYPMSLGSSLLRFALRQWRDFHSPDECFFINIVFSLYRSLTSTSVLFMALERYITILKPLTHCYILTERRIRLSLAASWAISFAFVAALVGLRVAYPDPVREDKCDINNDFQVWKVNLTQISIDALVYAAVIVIYIHLHVIARRHLRVIERERRFFGLVQFQRNLKRTSVAFRITLFLLALEVPLFALNLLRTFASDRQELTRYSDYMFFLSLLRQLLQPAFYTLFSSDFRKSLLLLVCRNRVAPAAQGRPPIEIPTNFAAGRRAPKDLAAPAGDAAEGDIQLPGPNRKAQGVWVEGNQGLGGDGTGTSSSSA</sequence>
<evidence type="ECO:0000256" key="1">
    <source>
        <dbReference type="ARBA" id="ARBA00004651"/>
    </source>
</evidence>
<evidence type="ECO:0000259" key="12">
    <source>
        <dbReference type="PROSITE" id="PS50262"/>
    </source>
</evidence>
<feature type="transmembrane region" description="Helical" evidence="11">
    <location>
        <begin position="188"/>
        <end position="210"/>
    </location>
</feature>
<dbReference type="Gene3D" id="1.20.1070.10">
    <property type="entry name" value="Rhodopsin 7-helix transmembrane proteins"/>
    <property type="match status" value="1"/>
</dbReference>
<feature type="transmembrane region" description="Helical" evidence="11">
    <location>
        <begin position="242"/>
        <end position="259"/>
    </location>
</feature>
<dbReference type="AlphaFoldDB" id="A0A3R7PHK1"/>
<dbReference type="PROSITE" id="PS00237">
    <property type="entry name" value="G_PROTEIN_RECEP_F1_1"/>
    <property type="match status" value="1"/>
</dbReference>
<evidence type="ECO:0000256" key="10">
    <source>
        <dbReference type="SAM" id="MobiDB-lite"/>
    </source>
</evidence>
<evidence type="ECO:0000256" key="3">
    <source>
        <dbReference type="ARBA" id="ARBA00022475"/>
    </source>
</evidence>
<comment type="similarity">
    <text evidence="2">Belongs to the G-protein coupled receptor 1 family.</text>
</comment>
<dbReference type="Proteomes" id="UP000283509">
    <property type="component" value="Unassembled WGS sequence"/>
</dbReference>
<keyword evidence="8" id="KW-0675">Receptor</keyword>
<evidence type="ECO:0000256" key="8">
    <source>
        <dbReference type="ARBA" id="ARBA00023170"/>
    </source>
</evidence>
<gene>
    <name evidence="13" type="ORF">C7M84_015217</name>
</gene>
<accession>A0A3R7PHK1</accession>
<dbReference type="Pfam" id="PF00001">
    <property type="entry name" value="7tm_1"/>
    <property type="match status" value="1"/>
</dbReference>
<dbReference type="GO" id="GO:0005886">
    <property type="term" value="C:plasma membrane"/>
    <property type="evidence" value="ECO:0007669"/>
    <property type="project" value="UniProtKB-SubCell"/>
</dbReference>
<evidence type="ECO:0000313" key="13">
    <source>
        <dbReference type="EMBL" id="ROT66724.1"/>
    </source>
</evidence>
<dbReference type="InterPro" id="IPR050569">
    <property type="entry name" value="TAAR"/>
</dbReference>
<keyword evidence="5 11" id="KW-1133">Transmembrane helix</keyword>
<keyword evidence="9" id="KW-0807">Transducer</keyword>
<evidence type="ECO:0000256" key="5">
    <source>
        <dbReference type="ARBA" id="ARBA00022989"/>
    </source>
</evidence>
<organism evidence="13 14">
    <name type="scientific">Penaeus vannamei</name>
    <name type="common">Whiteleg shrimp</name>
    <name type="synonym">Litopenaeus vannamei</name>
    <dbReference type="NCBI Taxonomy" id="6689"/>
    <lineage>
        <taxon>Eukaryota</taxon>
        <taxon>Metazoa</taxon>
        <taxon>Ecdysozoa</taxon>
        <taxon>Arthropoda</taxon>
        <taxon>Crustacea</taxon>
        <taxon>Multicrustacea</taxon>
        <taxon>Malacostraca</taxon>
        <taxon>Eumalacostraca</taxon>
        <taxon>Eucarida</taxon>
        <taxon>Decapoda</taxon>
        <taxon>Dendrobranchiata</taxon>
        <taxon>Penaeoidea</taxon>
        <taxon>Penaeidae</taxon>
        <taxon>Penaeus</taxon>
    </lineage>
</organism>
<dbReference type="PROSITE" id="PS50262">
    <property type="entry name" value="G_PROTEIN_RECEP_F1_2"/>
    <property type="match status" value="1"/>
</dbReference>
<evidence type="ECO:0000256" key="7">
    <source>
        <dbReference type="ARBA" id="ARBA00023136"/>
    </source>
</evidence>
<evidence type="ECO:0000256" key="2">
    <source>
        <dbReference type="ARBA" id="ARBA00010663"/>
    </source>
</evidence>
<protein>
    <recommendedName>
        <fullName evidence="12">G-protein coupled receptors family 1 profile domain-containing protein</fullName>
    </recommendedName>
</protein>
<comment type="subcellular location">
    <subcellularLocation>
        <location evidence="1">Cell membrane</location>
        <topology evidence="1">Multi-pass membrane protein</topology>
    </subcellularLocation>
</comment>
<evidence type="ECO:0000256" key="4">
    <source>
        <dbReference type="ARBA" id="ARBA00022692"/>
    </source>
</evidence>
<dbReference type="GO" id="GO:0004930">
    <property type="term" value="F:G protein-coupled receptor activity"/>
    <property type="evidence" value="ECO:0007669"/>
    <property type="project" value="UniProtKB-KW"/>
</dbReference>
<dbReference type="SUPFAM" id="SSF81321">
    <property type="entry name" value="Family A G protein-coupled receptor-like"/>
    <property type="match status" value="1"/>
</dbReference>
<feature type="region of interest" description="Disordered" evidence="10">
    <location>
        <begin position="341"/>
        <end position="385"/>
    </location>
</feature>
<evidence type="ECO:0000256" key="11">
    <source>
        <dbReference type="SAM" id="Phobius"/>
    </source>
</evidence>
<keyword evidence="6" id="KW-0297">G-protein coupled receptor</keyword>
<name>A0A3R7PHK1_PENVA</name>
<comment type="caution">
    <text evidence="13">The sequence shown here is derived from an EMBL/GenBank/DDBJ whole genome shotgun (WGS) entry which is preliminary data.</text>
</comment>
<dbReference type="PANTHER" id="PTHR24249:SF372">
    <property type="entry name" value="G-PROTEIN COUPLED RECEPTORS FAMILY 1 PROFILE DOMAIN-CONTAINING PROTEIN"/>
    <property type="match status" value="1"/>
</dbReference>
<reference evidence="13 14" key="2">
    <citation type="submission" date="2019-01" db="EMBL/GenBank/DDBJ databases">
        <title>The decoding of complex shrimp genome reveals the adaptation for benthos swimmer, frequently molting mechanism and breeding impact on genome.</title>
        <authorList>
            <person name="Sun Y."/>
            <person name="Gao Y."/>
            <person name="Yu Y."/>
        </authorList>
    </citation>
    <scope>NUCLEOTIDE SEQUENCE [LARGE SCALE GENOMIC DNA]</scope>
    <source>
        <tissue evidence="13">Muscle</tissue>
    </source>
</reference>
<reference evidence="13 14" key="1">
    <citation type="submission" date="2018-04" db="EMBL/GenBank/DDBJ databases">
        <authorList>
            <person name="Zhang X."/>
            <person name="Yuan J."/>
            <person name="Li F."/>
            <person name="Xiang J."/>
        </authorList>
    </citation>
    <scope>NUCLEOTIDE SEQUENCE [LARGE SCALE GENOMIC DNA]</scope>
    <source>
        <tissue evidence="13">Muscle</tissue>
    </source>
</reference>
<evidence type="ECO:0000256" key="9">
    <source>
        <dbReference type="ARBA" id="ARBA00023224"/>
    </source>
</evidence>
<dbReference type="OrthoDB" id="10071887at2759"/>
<keyword evidence="3" id="KW-1003">Cell membrane</keyword>